<keyword evidence="2" id="KW-1185">Reference proteome</keyword>
<proteinExistence type="predicted"/>
<protein>
    <submittedName>
        <fullName evidence="1">Uncharacterized protein</fullName>
    </submittedName>
</protein>
<dbReference type="Proteomes" id="UP000250266">
    <property type="component" value="Unassembled WGS sequence"/>
</dbReference>
<reference evidence="1 2" key="1">
    <citation type="journal article" date="2016" name="Nat. Commun.">
        <title>Ectomycorrhizal ecology is imprinted in the genome of the dominant symbiotic fungus Cenococcum geophilum.</title>
        <authorList>
            <consortium name="DOE Joint Genome Institute"/>
            <person name="Peter M."/>
            <person name="Kohler A."/>
            <person name="Ohm R.A."/>
            <person name="Kuo A."/>
            <person name="Krutzmann J."/>
            <person name="Morin E."/>
            <person name="Arend M."/>
            <person name="Barry K.W."/>
            <person name="Binder M."/>
            <person name="Choi C."/>
            <person name="Clum A."/>
            <person name="Copeland A."/>
            <person name="Grisel N."/>
            <person name="Haridas S."/>
            <person name="Kipfer T."/>
            <person name="LaButti K."/>
            <person name="Lindquist E."/>
            <person name="Lipzen A."/>
            <person name="Maire R."/>
            <person name="Meier B."/>
            <person name="Mihaltcheva S."/>
            <person name="Molinier V."/>
            <person name="Murat C."/>
            <person name="Poggeler S."/>
            <person name="Quandt C.A."/>
            <person name="Sperisen C."/>
            <person name="Tritt A."/>
            <person name="Tisserant E."/>
            <person name="Crous P.W."/>
            <person name="Henrissat B."/>
            <person name="Nehls U."/>
            <person name="Egli S."/>
            <person name="Spatafora J.W."/>
            <person name="Grigoriev I.V."/>
            <person name="Martin F.M."/>
        </authorList>
    </citation>
    <scope>NUCLEOTIDE SEQUENCE [LARGE SCALE GENOMIC DNA]</scope>
    <source>
        <strain evidence="1 2">CBS 459.81</strain>
    </source>
</reference>
<dbReference type="EMBL" id="KV744880">
    <property type="protein sequence ID" value="OCK82706.1"/>
    <property type="molecule type" value="Genomic_DNA"/>
</dbReference>
<sequence>MPLLKQSEARFGAASKRGNLPYDPLSEDHIFQAFCPIRFLDRNTHFDLILHLQADILQPINTYRTNAFRAVHWVLALHWWRRIWEVQEPVPPRTATILYGRVQAPWGMFLEAVDIQRYHT</sequence>
<organism evidence="1 2">
    <name type="scientific">Lepidopterella palustris CBS 459.81</name>
    <dbReference type="NCBI Taxonomy" id="1314670"/>
    <lineage>
        <taxon>Eukaryota</taxon>
        <taxon>Fungi</taxon>
        <taxon>Dikarya</taxon>
        <taxon>Ascomycota</taxon>
        <taxon>Pezizomycotina</taxon>
        <taxon>Dothideomycetes</taxon>
        <taxon>Pleosporomycetidae</taxon>
        <taxon>Mytilinidiales</taxon>
        <taxon>Argynnaceae</taxon>
        <taxon>Lepidopterella</taxon>
    </lineage>
</organism>
<evidence type="ECO:0000313" key="1">
    <source>
        <dbReference type="EMBL" id="OCK82706.1"/>
    </source>
</evidence>
<evidence type="ECO:0000313" key="2">
    <source>
        <dbReference type="Proteomes" id="UP000250266"/>
    </source>
</evidence>
<dbReference type="AlphaFoldDB" id="A0A8E2EF85"/>
<name>A0A8E2EF85_9PEZI</name>
<gene>
    <name evidence="1" type="ORF">K432DRAFT_212376</name>
</gene>
<accession>A0A8E2EF85</accession>